<dbReference type="RefSeq" id="WP_282583209.1">
    <property type="nucleotide sequence ID" value="NZ_JAMOIM010000001.1"/>
</dbReference>
<dbReference type="EMBL" id="JAMOIM010000001">
    <property type="protein sequence ID" value="MCW6506870.1"/>
    <property type="molecule type" value="Genomic_DNA"/>
</dbReference>
<reference evidence="1" key="1">
    <citation type="submission" date="2022-05" db="EMBL/GenBank/DDBJ databases">
        <authorList>
            <person name="Pankratov T."/>
        </authorList>
    </citation>
    <scope>NUCLEOTIDE SEQUENCE</scope>
    <source>
        <strain evidence="1">BP6-180914</strain>
    </source>
</reference>
<proteinExistence type="predicted"/>
<comment type="caution">
    <text evidence="1">The sequence shown here is derived from an EMBL/GenBank/DDBJ whole genome shotgun (WGS) entry which is preliminary data.</text>
</comment>
<organism evidence="1 2">
    <name type="scientific">Lichenifustis flavocetrariae</name>
    <dbReference type="NCBI Taxonomy" id="2949735"/>
    <lineage>
        <taxon>Bacteria</taxon>
        <taxon>Pseudomonadati</taxon>
        <taxon>Pseudomonadota</taxon>
        <taxon>Alphaproteobacteria</taxon>
        <taxon>Hyphomicrobiales</taxon>
        <taxon>Lichenihabitantaceae</taxon>
        <taxon>Lichenifustis</taxon>
    </lineage>
</organism>
<dbReference type="Proteomes" id="UP001165667">
    <property type="component" value="Unassembled WGS sequence"/>
</dbReference>
<keyword evidence="2" id="KW-1185">Reference proteome</keyword>
<sequence>MQFSLNNVTIITIAQDEIEDGRKSELTPSLTPTTSISLDRSFFGAKEQILLRHGPLSATLFRYDTGVEAIRIANARGSVTVLPISGR</sequence>
<dbReference type="AlphaFoldDB" id="A0AA41YT68"/>
<evidence type="ECO:0000313" key="1">
    <source>
        <dbReference type="EMBL" id="MCW6506870.1"/>
    </source>
</evidence>
<evidence type="ECO:0000313" key="2">
    <source>
        <dbReference type="Proteomes" id="UP001165667"/>
    </source>
</evidence>
<protein>
    <submittedName>
        <fullName evidence="1">Uncharacterized protein</fullName>
    </submittedName>
</protein>
<gene>
    <name evidence="1" type="ORF">M8523_02395</name>
</gene>
<accession>A0AA41YT68</accession>
<name>A0AA41YT68_9HYPH</name>